<dbReference type="OMA" id="PLAWINF"/>
<evidence type="ECO:0000313" key="3">
    <source>
        <dbReference type="Proteomes" id="UP000008142"/>
    </source>
</evidence>
<name>F0UJH9_AJEC8</name>
<reference evidence="3" key="1">
    <citation type="submission" date="2008-07" db="EMBL/GenBank/DDBJ databases">
        <title>Annotation of Ajellomyces capsulatus strain H88.</title>
        <authorList>
            <person name="Champion M."/>
            <person name="Cuomo C."/>
            <person name="Ma L.-J."/>
            <person name="Henn M.R."/>
            <person name="Sil A."/>
            <person name="Goldman B."/>
            <person name="Young S.K."/>
            <person name="Kodira C.D."/>
            <person name="Zeng Q."/>
            <person name="Koehrsen M."/>
            <person name="Alvarado L."/>
            <person name="Berlin A."/>
            <person name="Borenstein D."/>
            <person name="Chen Z."/>
            <person name="Engels R."/>
            <person name="Freedman E."/>
            <person name="Gellesch M."/>
            <person name="Goldberg J."/>
            <person name="Griggs A."/>
            <person name="Gujja S."/>
            <person name="Heiman D."/>
            <person name="Hepburn T."/>
            <person name="Howarth C."/>
            <person name="Jen D."/>
            <person name="Larson L."/>
            <person name="Lewis B."/>
            <person name="Mehta T."/>
            <person name="Park D."/>
            <person name="Pearson M."/>
            <person name="Roberts A."/>
            <person name="Saif S."/>
            <person name="Shea T."/>
            <person name="Shenoy N."/>
            <person name="Sisk P."/>
            <person name="Stolte C."/>
            <person name="Sykes S."/>
            <person name="Walk T."/>
            <person name="White J."/>
            <person name="Yandava C."/>
            <person name="Klein B."/>
            <person name="McEwen J.G."/>
            <person name="Puccia R."/>
            <person name="Goldman G.H."/>
            <person name="Felipe M.S."/>
            <person name="Nino-Vega G."/>
            <person name="San-Blas G."/>
            <person name="Taylor J."/>
            <person name="Mendoza L."/>
            <person name="Galagan J."/>
            <person name="Nusbaum C."/>
            <person name="Birren B."/>
        </authorList>
    </citation>
    <scope>NUCLEOTIDE SEQUENCE [LARGE SCALE GENOMIC DNA]</scope>
    <source>
        <strain evidence="3">H88</strain>
    </source>
</reference>
<dbReference type="OrthoDB" id="5273847at2759"/>
<dbReference type="InterPro" id="IPR001810">
    <property type="entry name" value="F-box_dom"/>
</dbReference>
<dbReference type="Proteomes" id="UP000008142">
    <property type="component" value="Unassembled WGS sequence"/>
</dbReference>
<dbReference type="HOGENOM" id="CLU_012355_0_0_1"/>
<proteinExistence type="predicted"/>
<protein>
    <recommendedName>
        <fullName evidence="1">F-box domain-containing protein</fullName>
    </recommendedName>
</protein>
<evidence type="ECO:0000313" key="2">
    <source>
        <dbReference type="EMBL" id="EGC46570.1"/>
    </source>
</evidence>
<dbReference type="PROSITE" id="PS50181">
    <property type="entry name" value="FBOX"/>
    <property type="match status" value="1"/>
</dbReference>
<sequence length="723" mass="81911">MAVESGKLDIHRVLVLVFIPLHSLSVRHLQTTRIFNELTPFCYCWPEWAAIFWAVAFVGSSLETLRTLTPDLGGSISCGFAKIRESVHHNFTEPEVSGVGQFVDPGAESFVLPANKDSRWDDPGYQSAPKVEFSAFHLCWPSKRPGFVFHEACWSILQQVYQDKQIPLARILEVFHSLPVSLTDNVPNRDHNYEGLVTLDDRCFPWYDELKYNNSMSPKQQRLHPKANPYEVVDIADFLKDIQRSPPGSKTIYTATSSSPTGDCFVRLPFEIYNEISSYLPTADVLGLRLVSRAFVPIYWSQAFWRTRFWPNSDRGFLFEVWHQHDMEDWRALYRRTSNSRLPPGLQNRQRVWKLGLALRKVLDAKWMNTSSVSCLEGRTQADFNWKRVSGKFPEKPRPTSLNKYPMFHYGCQEFRKGHVLIPHDLAQIVFYLVRDGDAPYISGLKFISAGEQKICLGYCTDELVVVDTPALRGFTVAVGSKGIRGLQIMAIPESLKKWIGSHDRCPQTKRLITDGPLIALEAGFDGFKLVSLAAGEERAFHNSSIDCNKPLHNHALWYPKIPSRDFCLSDMCLTGQNVALDEYRPLCWVRFGGLRGDRLRSLRGITIPSCGLPWIRFHYAQGSSPVTLGRGRPEPKQVSRFSINGPSGEIIETIEIQVTEKQTLKSFKASVPILTNHGREFLSSEWGEEPPVRLAYPPGTIITGIFGSYFGLMSLGVMSVKI</sequence>
<dbReference type="AlphaFoldDB" id="F0UJH9"/>
<dbReference type="InterPro" id="IPR036047">
    <property type="entry name" value="F-box-like_dom_sf"/>
</dbReference>
<dbReference type="STRING" id="544711.F0UJH9"/>
<dbReference type="SUPFAM" id="SSF81383">
    <property type="entry name" value="F-box domain"/>
    <property type="match status" value="1"/>
</dbReference>
<dbReference type="InterPro" id="IPR056021">
    <property type="entry name" value="DUF7600"/>
</dbReference>
<organism evidence="3">
    <name type="scientific">Ajellomyces capsulatus (strain H88)</name>
    <name type="common">Darling's disease fungus</name>
    <name type="synonym">Histoplasma capsulatum</name>
    <dbReference type="NCBI Taxonomy" id="544711"/>
    <lineage>
        <taxon>Eukaryota</taxon>
        <taxon>Fungi</taxon>
        <taxon>Dikarya</taxon>
        <taxon>Ascomycota</taxon>
        <taxon>Pezizomycotina</taxon>
        <taxon>Eurotiomycetes</taxon>
        <taxon>Eurotiomycetidae</taxon>
        <taxon>Onygenales</taxon>
        <taxon>Ajellomycetaceae</taxon>
        <taxon>Histoplasma</taxon>
    </lineage>
</organism>
<gene>
    <name evidence="2" type="ORF">HCEG_05785</name>
</gene>
<feature type="domain" description="F-box" evidence="1">
    <location>
        <begin position="262"/>
        <end position="308"/>
    </location>
</feature>
<dbReference type="EMBL" id="DS990639">
    <property type="protein sequence ID" value="EGC46570.1"/>
    <property type="molecule type" value="Genomic_DNA"/>
</dbReference>
<dbReference type="Pfam" id="PF24539">
    <property type="entry name" value="DUF7600"/>
    <property type="match status" value="1"/>
</dbReference>
<dbReference type="Pfam" id="PF00646">
    <property type="entry name" value="F-box"/>
    <property type="match status" value="1"/>
</dbReference>
<accession>F0UJH9</accession>
<evidence type="ECO:0000259" key="1">
    <source>
        <dbReference type="PROSITE" id="PS50181"/>
    </source>
</evidence>
<dbReference type="VEuPathDB" id="FungiDB:I7I53_05600"/>